<dbReference type="Proteomes" id="UP000286907">
    <property type="component" value="Chromosome"/>
</dbReference>
<accession>A0AAJ1VMY1</accession>
<reference evidence="3 4" key="1">
    <citation type="journal article" date="2019" name="Syst. Appl. Microbiol.">
        <title>Oenococcus sicerae sp. nov., isolated from French cider.</title>
        <authorList>
            <person name="Cousin F.J."/>
            <person name="Le Guellec R."/>
            <person name="Chagnot C."/>
            <person name="Goux D."/>
            <person name="Dalmasso M."/>
            <person name="Laplace J.M."/>
            <person name="Cretenet M."/>
        </authorList>
    </citation>
    <scope>NUCLEOTIDE SEQUENCE [LARGE SCALE GENOMIC DNA]</scope>
    <source>
        <strain evidence="3 4">UCMA 15228</strain>
    </source>
</reference>
<feature type="region of interest" description="Disordered" evidence="1">
    <location>
        <begin position="142"/>
        <end position="184"/>
    </location>
</feature>
<dbReference type="EMBL" id="SDWY01000001">
    <property type="protein sequence ID" value="MDN6899644.1"/>
    <property type="molecule type" value="Genomic_DNA"/>
</dbReference>
<feature type="compositionally biased region" description="Polar residues" evidence="1">
    <location>
        <begin position="161"/>
        <end position="170"/>
    </location>
</feature>
<reference evidence="3" key="3">
    <citation type="submission" date="2020-01" db="EMBL/GenBank/DDBJ databases">
        <authorList>
            <person name="Cousin F.J."/>
            <person name="Le Guellec R."/>
            <person name="Cretenet M."/>
        </authorList>
    </citation>
    <scope>NUCLEOTIDE SEQUENCE</scope>
    <source>
        <strain evidence="3">UCMA 15228</strain>
    </source>
</reference>
<gene>
    <name evidence="3" type="ORF">DLJ48_07245</name>
    <name evidence="2" type="ORF">EVC35_01295</name>
</gene>
<evidence type="ECO:0000313" key="4">
    <source>
        <dbReference type="Proteomes" id="UP000286907"/>
    </source>
</evidence>
<protein>
    <submittedName>
        <fullName evidence="2">DUF177 domain-containing protein</fullName>
    </submittedName>
</protein>
<name>A0AAJ1VMY1_9LACO</name>
<dbReference type="AlphaFoldDB" id="A0AAJ1VMY1"/>
<evidence type="ECO:0000313" key="3">
    <source>
        <dbReference type="EMBL" id="QAS70332.1"/>
    </source>
</evidence>
<proteinExistence type="predicted"/>
<organism evidence="2 5">
    <name type="scientific">Oenococcus sicerae</name>
    <dbReference type="NCBI Taxonomy" id="2203724"/>
    <lineage>
        <taxon>Bacteria</taxon>
        <taxon>Bacillati</taxon>
        <taxon>Bacillota</taxon>
        <taxon>Bacilli</taxon>
        <taxon>Lactobacillales</taxon>
        <taxon>Lactobacillaceae</taxon>
        <taxon>Oenococcus</taxon>
    </lineage>
</organism>
<dbReference type="InterPro" id="IPR003772">
    <property type="entry name" value="YceD"/>
</dbReference>
<evidence type="ECO:0000313" key="5">
    <source>
        <dbReference type="Proteomes" id="UP001167919"/>
    </source>
</evidence>
<evidence type="ECO:0000313" key="2">
    <source>
        <dbReference type="EMBL" id="MDN6899644.1"/>
    </source>
</evidence>
<reference evidence="2" key="2">
    <citation type="submission" date="2019-01" db="EMBL/GenBank/DDBJ databases">
        <title>Oenococcus sicerae UCMA17102.</title>
        <authorList>
            <person name="Cousin F.J."/>
            <person name="Le Guellec R."/>
            <person name="Cretenet M."/>
        </authorList>
    </citation>
    <scope>NUCLEOTIDE SEQUENCE</scope>
    <source>
        <strain evidence="2">UCMA17102</strain>
    </source>
</reference>
<dbReference type="Proteomes" id="UP001167919">
    <property type="component" value="Unassembled WGS sequence"/>
</dbReference>
<dbReference type="Pfam" id="PF02620">
    <property type="entry name" value="YceD"/>
    <property type="match status" value="1"/>
</dbReference>
<dbReference type="RefSeq" id="WP_128686799.1">
    <property type="nucleotide sequence ID" value="NZ_CP029684.2"/>
</dbReference>
<keyword evidence="4" id="KW-1185">Reference proteome</keyword>
<evidence type="ECO:0000256" key="1">
    <source>
        <dbReference type="SAM" id="MobiDB-lite"/>
    </source>
</evidence>
<dbReference type="EMBL" id="CP029684">
    <property type="protein sequence ID" value="QAS70332.1"/>
    <property type="molecule type" value="Genomic_DNA"/>
</dbReference>
<sequence>MKYLVQQLQKYQQQPLVVDEQLDLSAAAKENFSDRLLDLKAIHATGEISYEKGDQIKVDLLLVGTAVLPSARSAKAVDYPFKVQMNELYVQDEASLKAFDQTEQVFLIEKNQLDLDAAILENIITNLPMTVYAADESAEQPLSGGGWQLISEEDYVEPESHTAQQENQSLGDFFPDNSDNNKDR</sequence>